<gene>
    <name evidence="5" type="ORF">HD599_000668</name>
</gene>
<evidence type="ECO:0000313" key="5">
    <source>
        <dbReference type="EMBL" id="MBB5842345.1"/>
    </source>
</evidence>
<proteinExistence type="predicted"/>
<accession>A0A841ALJ5</accession>
<comment type="caution">
    <text evidence="5">The sequence shown here is derived from an EMBL/GenBank/DDBJ whole genome shotgun (WGS) entry which is preliminary data.</text>
</comment>
<evidence type="ECO:0000256" key="2">
    <source>
        <dbReference type="ARBA" id="ARBA00023125"/>
    </source>
</evidence>
<dbReference type="InterPro" id="IPR011711">
    <property type="entry name" value="GntR_C"/>
</dbReference>
<dbReference type="PANTHER" id="PTHR43537">
    <property type="entry name" value="TRANSCRIPTIONAL REGULATOR, GNTR FAMILY"/>
    <property type="match status" value="1"/>
</dbReference>
<keyword evidence="2" id="KW-0238">DNA-binding</keyword>
<keyword evidence="5" id="KW-0670">Pyruvate</keyword>
<evidence type="ECO:0000256" key="3">
    <source>
        <dbReference type="ARBA" id="ARBA00023163"/>
    </source>
</evidence>
<dbReference type="PANTHER" id="PTHR43537:SF5">
    <property type="entry name" value="UXU OPERON TRANSCRIPTIONAL REGULATOR"/>
    <property type="match status" value="1"/>
</dbReference>
<dbReference type="Pfam" id="PF07729">
    <property type="entry name" value="FCD"/>
    <property type="match status" value="1"/>
</dbReference>
<dbReference type="PRINTS" id="PR00035">
    <property type="entry name" value="HTHGNTR"/>
</dbReference>
<protein>
    <submittedName>
        <fullName evidence="5">GntR family transcriptional repressor for pyruvate dehydrogenase complex</fullName>
    </submittedName>
</protein>
<dbReference type="SMART" id="SM00345">
    <property type="entry name" value="HTH_GNTR"/>
    <property type="match status" value="1"/>
</dbReference>
<dbReference type="InterPro" id="IPR036390">
    <property type="entry name" value="WH_DNA-bd_sf"/>
</dbReference>
<keyword evidence="3" id="KW-0804">Transcription</keyword>
<sequence length="253" mass="27194">MPAYPGNTADQMSAAIGSVPSGTAVSAVAKRLLDYFTSGEIEPGTRLPAERQLATSLGIGRSAVREALAALEILGIVDVRPGSGTYLRGNASELLPETLSWGLMLGAPRTADLIELRAQLEVFAATLAAVNLTDRELRELGRQVEIMSETVNDRSRFIEADLKFHLQIARGSRNQVLLDLLQSIRSLLRVWVERGLQAEDDAVNALDEHRAVFEALTTRDPAAVAAAMGTHMTTASNRLGRTIDGAPELTPEP</sequence>
<dbReference type="SUPFAM" id="SSF46785">
    <property type="entry name" value="Winged helix' DNA-binding domain"/>
    <property type="match status" value="1"/>
</dbReference>
<dbReference type="PROSITE" id="PS50949">
    <property type="entry name" value="HTH_GNTR"/>
    <property type="match status" value="1"/>
</dbReference>
<keyword evidence="1" id="KW-0805">Transcription regulation</keyword>
<dbReference type="CDD" id="cd07377">
    <property type="entry name" value="WHTH_GntR"/>
    <property type="match status" value="1"/>
</dbReference>
<evidence type="ECO:0000313" key="6">
    <source>
        <dbReference type="Proteomes" id="UP000536685"/>
    </source>
</evidence>
<dbReference type="Gene3D" id="1.20.120.530">
    <property type="entry name" value="GntR ligand-binding domain-like"/>
    <property type="match status" value="1"/>
</dbReference>
<dbReference type="InterPro" id="IPR036388">
    <property type="entry name" value="WH-like_DNA-bd_sf"/>
</dbReference>
<dbReference type="RefSeq" id="WP_184233629.1">
    <property type="nucleotide sequence ID" value="NZ_JACHMJ010000001.1"/>
</dbReference>
<organism evidence="5 6">
    <name type="scientific">Conyzicola lurida</name>
    <dbReference type="NCBI Taxonomy" id="1172621"/>
    <lineage>
        <taxon>Bacteria</taxon>
        <taxon>Bacillati</taxon>
        <taxon>Actinomycetota</taxon>
        <taxon>Actinomycetes</taxon>
        <taxon>Micrococcales</taxon>
        <taxon>Microbacteriaceae</taxon>
        <taxon>Conyzicola</taxon>
    </lineage>
</organism>
<dbReference type="InterPro" id="IPR008920">
    <property type="entry name" value="TF_FadR/GntR_C"/>
</dbReference>
<feature type="domain" description="HTH gntR-type" evidence="4">
    <location>
        <begin position="22"/>
        <end position="90"/>
    </location>
</feature>
<dbReference type="Gene3D" id="1.10.10.10">
    <property type="entry name" value="Winged helix-like DNA-binding domain superfamily/Winged helix DNA-binding domain"/>
    <property type="match status" value="1"/>
</dbReference>
<dbReference type="InterPro" id="IPR000524">
    <property type="entry name" value="Tscrpt_reg_HTH_GntR"/>
</dbReference>
<dbReference type="EMBL" id="JACHMJ010000001">
    <property type="protein sequence ID" value="MBB5842345.1"/>
    <property type="molecule type" value="Genomic_DNA"/>
</dbReference>
<dbReference type="Proteomes" id="UP000536685">
    <property type="component" value="Unassembled WGS sequence"/>
</dbReference>
<dbReference type="SMART" id="SM00895">
    <property type="entry name" value="FCD"/>
    <property type="match status" value="1"/>
</dbReference>
<reference evidence="5 6" key="1">
    <citation type="submission" date="2020-08" db="EMBL/GenBank/DDBJ databases">
        <title>Sequencing the genomes of 1000 actinobacteria strains.</title>
        <authorList>
            <person name="Klenk H.-P."/>
        </authorList>
    </citation>
    <scope>NUCLEOTIDE SEQUENCE [LARGE SCALE GENOMIC DNA]</scope>
    <source>
        <strain evidence="5 6">DSM 105784</strain>
    </source>
</reference>
<dbReference type="GO" id="GO:0003677">
    <property type="term" value="F:DNA binding"/>
    <property type="evidence" value="ECO:0007669"/>
    <property type="project" value="UniProtKB-KW"/>
</dbReference>
<dbReference type="Pfam" id="PF00392">
    <property type="entry name" value="GntR"/>
    <property type="match status" value="1"/>
</dbReference>
<evidence type="ECO:0000259" key="4">
    <source>
        <dbReference type="PROSITE" id="PS50949"/>
    </source>
</evidence>
<name>A0A841ALJ5_9MICO</name>
<evidence type="ECO:0000256" key="1">
    <source>
        <dbReference type="ARBA" id="ARBA00023015"/>
    </source>
</evidence>
<keyword evidence="6" id="KW-1185">Reference proteome</keyword>
<dbReference type="SUPFAM" id="SSF48008">
    <property type="entry name" value="GntR ligand-binding domain-like"/>
    <property type="match status" value="1"/>
</dbReference>
<dbReference type="AlphaFoldDB" id="A0A841ALJ5"/>
<dbReference type="GO" id="GO:0003700">
    <property type="term" value="F:DNA-binding transcription factor activity"/>
    <property type="evidence" value="ECO:0007669"/>
    <property type="project" value="InterPro"/>
</dbReference>